<feature type="domain" description="PDZ" evidence="4">
    <location>
        <begin position="308"/>
        <end position="340"/>
    </location>
</feature>
<dbReference type="Gene3D" id="2.30.42.10">
    <property type="match status" value="1"/>
</dbReference>
<dbReference type="Pfam" id="PF17820">
    <property type="entry name" value="PDZ_6"/>
    <property type="match status" value="1"/>
</dbReference>
<dbReference type="Pfam" id="PF13365">
    <property type="entry name" value="Trypsin_2"/>
    <property type="match status" value="1"/>
</dbReference>
<dbReference type="EMBL" id="JAGQLH010000012">
    <property type="protein sequence ID" value="MCA9385293.1"/>
    <property type="molecule type" value="Genomic_DNA"/>
</dbReference>
<protein>
    <submittedName>
        <fullName evidence="5">Trypsin-like peptidase domain-containing protein</fullName>
    </submittedName>
</protein>
<dbReference type="GO" id="GO:0004252">
    <property type="term" value="F:serine-type endopeptidase activity"/>
    <property type="evidence" value="ECO:0007669"/>
    <property type="project" value="InterPro"/>
</dbReference>
<comment type="similarity">
    <text evidence="1">Belongs to the peptidase S1C family.</text>
</comment>
<evidence type="ECO:0000259" key="4">
    <source>
        <dbReference type="PROSITE" id="PS50106"/>
    </source>
</evidence>
<keyword evidence="3" id="KW-0378">Hydrolase</keyword>
<dbReference type="Proteomes" id="UP000754563">
    <property type="component" value="Unassembled WGS sequence"/>
</dbReference>
<dbReference type="SMART" id="SM00228">
    <property type="entry name" value="PDZ"/>
    <property type="match status" value="1"/>
</dbReference>
<comment type="caution">
    <text evidence="5">The sequence shown here is derived from an EMBL/GenBank/DDBJ whole genome shotgun (WGS) entry which is preliminary data.</text>
</comment>
<organism evidence="5 6">
    <name type="scientific">Candidatus Dojkabacteria bacterium</name>
    <dbReference type="NCBI Taxonomy" id="2099670"/>
    <lineage>
        <taxon>Bacteria</taxon>
        <taxon>Candidatus Dojkabacteria</taxon>
    </lineage>
</organism>
<dbReference type="AlphaFoldDB" id="A0A955L7V8"/>
<reference evidence="5" key="1">
    <citation type="submission" date="2020-04" db="EMBL/GenBank/DDBJ databases">
        <authorList>
            <person name="Zhang T."/>
        </authorList>
    </citation>
    <scope>NUCLEOTIDE SEQUENCE</scope>
    <source>
        <strain evidence="5">HKST-UBA11</strain>
    </source>
</reference>
<dbReference type="PRINTS" id="PR00834">
    <property type="entry name" value="PROTEASES2C"/>
</dbReference>
<evidence type="ECO:0000256" key="2">
    <source>
        <dbReference type="ARBA" id="ARBA00022670"/>
    </source>
</evidence>
<dbReference type="PANTHER" id="PTHR22939:SF129">
    <property type="entry name" value="SERINE PROTEASE HTRA2, MITOCHONDRIAL"/>
    <property type="match status" value="1"/>
</dbReference>
<accession>A0A955L7V8</accession>
<dbReference type="InterPro" id="IPR001478">
    <property type="entry name" value="PDZ"/>
</dbReference>
<reference evidence="5" key="2">
    <citation type="journal article" date="2021" name="Microbiome">
        <title>Successional dynamics and alternative stable states in a saline activated sludge microbial community over 9 years.</title>
        <authorList>
            <person name="Wang Y."/>
            <person name="Ye J."/>
            <person name="Ju F."/>
            <person name="Liu L."/>
            <person name="Boyd J.A."/>
            <person name="Deng Y."/>
            <person name="Parks D.H."/>
            <person name="Jiang X."/>
            <person name="Yin X."/>
            <person name="Woodcroft B.J."/>
            <person name="Tyson G.W."/>
            <person name="Hugenholtz P."/>
            <person name="Polz M.F."/>
            <person name="Zhang T."/>
        </authorList>
    </citation>
    <scope>NUCLEOTIDE SEQUENCE</scope>
    <source>
        <strain evidence="5">HKST-UBA11</strain>
    </source>
</reference>
<feature type="non-terminal residue" evidence="5">
    <location>
        <position position="1"/>
    </location>
</feature>
<dbReference type="PROSITE" id="PS50106">
    <property type="entry name" value="PDZ"/>
    <property type="match status" value="1"/>
</dbReference>
<proteinExistence type="inferred from homology"/>
<dbReference type="Gene3D" id="2.40.10.10">
    <property type="entry name" value="Trypsin-like serine proteases"/>
    <property type="match status" value="2"/>
</dbReference>
<dbReference type="GO" id="GO:0006508">
    <property type="term" value="P:proteolysis"/>
    <property type="evidence" value="ECO:0007669"/>
    <property type="project" value="UniProtKB-KW"/>
</dbReference>
<evidence type="ECO:0000313" key="6">
    <source>
        <dbReference type="Proteomes" id="UP000754563"/>
    </source>
</evidence>
<evidence type="ECO:0000313" key="5">
    <source>
        <dbReference type="EMBL" id="MCA9385293.1"/>
    </source>
</evidence>
<keyword evidence="2" id="KW-0645">Protease</keyword>
<evidence type="ECO:0000256" key="1">
    <source>
        <dbReference type="ARBA" id="ARBA00010541"/>
    </source>
</evidence>
<dbReference type="SUPFAM" id="SSF50156">
    <property type="entry name" value="PDZ domain-like"/>
    <property type="match status" value="1"/>
</dbReference>
<dbReference type="InterPro" id="IPR009003">
    <property type="entry name" value="Peptidase_S1_PA"/>
</dbReference>
<dbReference type="InterPro" id="IPR001940">
    <property type="entry name" value="Peptidase_S1C"/>
</dbReference>
<name>A0A955L7V8_9BACT</name>
<dbReference type="PANTHER" id="PTHR22939">
    <property type="entry name" value="SERINE PROTEASE FAMILY S1C HTRA-RELATED"/>
    <property type="match status" value="1"/>
</dbReference>
<dbReference type="CDD" id="cd06779">
    <property type="entry name" value="cpPDZ_Deg_HtrA-like"/>
    <property type="match status" value="1"/>
</dbReference>
<dbReference type="InterPro" id="IPR041489">
    <property type="entry name" value="PDZ_6"/>
</dbReference>
<dbReference type="InterPro" id="IPR036034">
    <property type="entry name" value="PDZ_sf"/>
</dbReference>
<sequence>IAGLAGAFVGVRYIQPRISTTTQSTPTRKIEIINHDELFVDVVEQTREAVVSIIITQDLPVYENYYSNPFGRGFGFPSRRQVGEEEQQIGAGSGFIVSSDGYIVTNKHVVDSDGASYTVILNNGEQMDAEVVDTDAFLDIAVLKIEGNDLPFLDLGNSDDVRVGQQVLAIGNTLGEFTNTVSSGIVSGQFRSIVAGSSTGDSELLSDLIQTDASISSGNSGGPLINLKGEVIGVNVAVSQAGENIGFAIPINPVNQIVESVKENGKIIRPYLGVRYMEINEVIREQNNLQYDYGALLIRGQDPTDLAVMPGSPADKAGLVENDIILEVNGVALEGTSLQSQIQKYAIGETIELLVASKGEEKKIEIVLEGFDQ</sequence>
<evidence type="ECO:0000256" key="3">
    <source>
        <dbReference type="ARBA" id="ARBA00022801"/>
    </source>
</evidence>
<dbReference type="InterPro" id="IPR043504">
    <property type="entry name" value="Peptidase_S1_PA_chymotrypsin"/>
</dbReference>
<dbReference type="SUPFAM" id="SSF50494">
    <property type="entry name" value="Trypsin-like serine proteases"/>
    <property type="match status" value="1"/>
</dbReference>
<gene>
    <name evidence="5" type="ORF">KC717_01455</name>
</gene>